<evidence type="ECO:0000256" key="1">
    <source>
        <dbReference type="ARBA" id="ARBA00023002"/>
    </source>
</evidence>
<keyword evidence="6" id="KW-1185">Reference proteome</keyword>
<dbReference type="AlphaFoldDB" id="A0A074NGI2"/>
<comment type="caution">
    <text evidence="5">The sequence shown here is derived from an EMBL/GenBank/DDBJ whole genome shotgun (WGS) entry which is preliminary data.</text>
</comment>
<dbReference type="RefSeq" id="WP_034902076.1">
    <property type="nucleotide sequence ID" value="NZ_CP017057.1"/>
</dbReference>
<dbReference type="InterPro" id="IPR029510">
    <property type="entry name" value="Ald_DH_CS_GLU"/>
</dbReference>
<feature type="domain" description="Aldehyde dehydrogenase" evidence="4">
    <location>
        <begin position="6"/>
        <end position="452"/>
    </location>
</feature>
<dbReference type="InterPro" id="IPR016163">
    <property type="entry name" value="Ald_DH_C"/>
</dbReference>
<proteinExistence type="inferred from homology"/>
<dbReference type="Gene3D" id="3.40.605.10">
    <property type="entry name" value="Aldehyde Dehydrogenase, Chain A, domain 1"/>
    <property type="match status" value="1"/>
</dbReference>
<evidence type="ECO:0000256" key="2">
    <source>
        <dbReference type="PROSITE-ProRule" id="PRU10007"/>
    </source>
</evidence>
<evidence type="ECO:0000259" key="4">
    <source>
        <dbReference type="Pfam" id="PF00171"/>
    </source>
</evidence>
<organism evidence="5 6">
    <name type="scientific">Erythrobacter litoralis</name>
    <dbReference type="NCBI Taxonomy" id="39960"/>
    <lineage>
        <taxon>Bacteria</taxon>
        <taxon>Pseudomonadati</taxon>
        <taxon>Pseudomonadota</taxon>
        <taxon>Alphaproteobacteria</taxon>
        <taxon>Sphingomonadales</taxon>
        <taxon>Erythrobacteraceae</taxon>
        <taxon>Erythrobacter/Porphyrobacter group</taxon>
        <taxon>Erythrobacter</taxon>
    </lineage>
</organism>
<keyword evidence="1 3" id="KW-0560">Oxidoreductase</keyword>
<comment type="similarity">
    <text evidence="3">Belongs to the aldehyde dehydrogenase family.</text>
</comment>
<feature type="active site" evidence="2">
    <location>
        <position position="231"/>
    </location>
</feature>
<gene>
    <name evidence="5" type="ORF">EH32_08620</name>
</gene>
<dbReference type="GO" id="GO:0016620">
    <property type="term" value="F:oxidoreductase activity, acting on the aldehyde or oxo group of donors, NAD or NADP as acceptor"/>
    <property type="evidence" value="ECO:0007669"/>
    <property type="project" value="InterPro"/>
</dbReference>
<dbReference type="EMBL" id="JMIX01000004">
    <property type="protein sequence ID" value="KEO96737.1"/>
    <property type="molecule type" value="Genomic_DNA"/>
</dbReference>
<evidence type="ECO:0000313" key="6">
    <source>
        <dbReference type="Proteomes" id="UP000027866"/>
    </source>
</evidence>
<evidence type="ECO:0000313" key="5">
    <source>
        <dbReference type="EMBL" id="KEO96737.1"/>
    </source>
</evidence>
<dbReference type="PANTHER" id="PTHR11699">
    <property type="entry name" value="ALDEHYDE DEHYDROGENASE-RELATED"/>
    <property type="match status" value="1"/>
</dbReference>
<reference evidence="5 6" key="1">
    <citation type="submission" date="2014-04" db="EMBL/GenBank/DDBJ databases">
        <title>A comprehensive comparison of genomes of Erythrobacter spp. Strains.</title>
        <authorList>
            <person name="Zheng Q."/>
        </authorList>
    </citation>
    <scope>NUCLEOTIDE SEQUENCE [LARGE SCALE GENOMIC DNA]</scope>
    <source>
        <strain evidence="5 6">DSM 8509</strain>
    </source>
</reference>
<dbReference type="Proteomes" id="UP000027866">
    <property type="component" value="Unassembled WGS sequence"/>
</dbReference>
<dbReference type="Pfam" id="PF00171">
    <property type="entry name" value="Aldedh"/>
    <property type="match status" value="1"/>
</dbReference>
<sequence length="477" mass="50249">MGAAAMKARNPRTGEEDYDFLESSREEIAATAARLREAQGEWDTIGPAGRAVVLTRFADAIDAHAAEIAGALAVDTGRGTVSMIEVQGCAGNIRRWAQRGPELFDRLDVEAHPSATPGVEIVTNYSAFPLFGAIAPWNFPVILSHIDAVPALMAGCAALVKPSEVTPRFVEPMRKVLAEVPELPLAYVMGAADVGQALIEEVDYVCFTGSTATGRKVAEAAARALIPANLELGGKDPMIITASAEPDWAAGVALRASVVATGQACQSIERVYVAREIAEPFLKALVAAAERVELTWPDAAKGHLGPFIFAAQADKVQAHIDDARNHGARVLTGGEVEVLGGGKYLRPTVLADVTPQMTVMREETFGPVIPVTIYDDIEDAIAQANDTEYGLSAAVLAGSLDEATAVGVRLDAGAISLQDGAMTSFVGDATNQSRGCSGLGPSRMGDTGMLRFLRERALIRQMGDPLPIDAYAERGEG</sequence>
<dbReference type="SUPFAM" id="SSF53720">
    <property type="entry name" value="ALDH-like"/>
    <property type="match status" value="1"/>
</dbReference>
<dbReference type="InterPro" id="IPR015590">
    <property type="entry name" value="Aldehyde_DH_dom"/>
</dbReference>
<protein>
    <submittedName>
        <fullName evidence="5">Aldehyde dehydrogenase</fullName>
    </submittedName>
</protein>
<dbReference type="InterPro" id="IPR016162">
    <property type="entry name" value="Ald_DH_N"/>
</dbReference>
<dbReference type="InterPro" id="IPR016161">
    <property type="entry name" value="Ald_DH/histidinol_DH"/>
</dbReference>
<dbReference type="PROSITE" id="PS00687">
    <property type="entry name" value="ALDEHYDE_DEHYDR_GLU"/>
    <property type="match status" value="1"/>
</dbReference>
<dbReference type="Gene3D" id="3.40.309.10">
    <property type="entry name" value="Aldehyde Dehydrogenase, Chain A, domain 2"/>
    <property type="match status" value="1"/>
</dbReference>
<evidence type="ECO:0000256" key="3">
    <source>
        <dbReference type="RuleBase" id="RU003345"/>
    </source>
</evidence>
<name>A0A074NGI2_9SPHN</name>
<accession>A0A074NGI2</accession>